<evidence type="ECO:0000313" key="5">
    <source>
        <dbReference type="Proteomes" id="UP000676194"/>
    </source>
</evidence>
<dbReference type="Pfam" id="PF00515">
    <property type="entry name" value="TPR_1"/>
    <property type="match status" value="1"/>
</dbReference>
<dbReference type="Proteomes" id="UP000676194">
    <property type="component" value="Chromosome"/>
</dbReference>
<dbReference type="Gene3D" id="1.25.40.10">
    <property type="entry name" value="Tetratricopeptide repeat domain"/>
    <property type="match status" value="1"/>
</dbReference>
<name>A0A8E6B1E0_9BACT</name>
<dbReference type="Pfam" id="PF13181">
    <property type="entry name" value="TPR_8"/>
    <property type="match status" value="1"/>
</dbReference>
<dbReference type="AlphaFoldDB" id="A0A8E6B1E0"/>
<dbReference type="InterPro" id="IPR050498">
    <property type="entry name" value="Ycf3"/>
</dbReference>
<keyword evidence="2 3" id="KW-0802">TPR repeat</keyword>
<dbReference type="SMART" id="SM00028">
    <property type="entry name" value="TPR"/>
    <property type="match status" value="1"/>
</dbReference>
<keyword evidence="5" id="KW-1185">Reference proteome</keyword>
<gene>
    <name evidence="4" type="ORF">KIH39_15180</name>
</gene>
<proteinExistence type="predicted"/>
<dbReference type="InterPro" id="IPR011990">
    <property type="entry name" value="TPR-like_helical_dom_sf"/>
</dbReference>
<reference evidence="4" key="1">
    <citation type="submission" date="2021-05" db="EMBL/GenBank/DDBJ databases">
        <title>Complete genome sequence of the cellulolytic planctomycete Telmatocola sphagniphila SP2T and characterization of the first cellulase from planctomycetes.</title>
        <authorList>
            <person name="Rakitin A.L."/>
            <person name="Beletsky A.V."/>
            <person name="Naumoff D.G."/>
            <person name="Kulichevskaya I.S."/>
            <person name="Mardanov A.V."/>
            <person name="Ravin N.V."/>
            <person name="Dedysh S.N."/>
        </authorList>
    </citation>
    <scope>NUCLEOTIDE SEQUENCE</scope>
    <source>
        <strain evidence="4">SP2T</strain>
    </source>
</reference>
<dbReference type="PROSITE" id="PS50293">
    <property type="entry name" value="TPR_REGION"/>
    <property type="match status" value="1"/>
</dbReference>
<dbReference type="EMBL" id="CP074694">
    <property type="protein sequence ID" value="QVL30195.1"/>
    <property type="molecule type" value="Genomic_DNA"/>
</dbReference>
<dbReference type="RefSeq" id="WP_213494079.1">
    <property type="nucleotide sequence ID" value="NZ_CP074694.1"/>
</dbReference>
<sequence length="153" mass="17786">MAWQEGVRQGVSDYSEVIRLDPNLAAAYGSRGFAWLGKKEYDKALSDYDEAIRLDPKDALTWTHKVYLLALCQDVKLRDIPKAKELLKQVIELRKSSPYNNEAFSVIAAAEGRFDEAIKYQEQALNNKNYEKEDGEKARKRLELYKQKKPWRE</sequence>
<dbReference type="InterPro" id="IPR019734">
    <property type="entry name" value="TPR_rpt"/>
</dbReference>
<feature type="repeat" description="TPR" evidence="3">
    <location>
        <begin position="25"/>
        <end position="58"/>
    </location>
</feature>
<accession>A0A8E6B1E0</accession>
<dbReference type="KEGG" id="tsph:KIH39_15180"/>
<evidence type="ECO:0000256" key="3">
    <source>
        <dbReference type="PROSITE-ProRule" id="PRU00339"/>
    </source>
</evidence>
<dbReference type="PANTHER" id="PTHR44858">
    <property type="entry name" value="TETRATRICOPEPTIDE REPEAT PROTEIN 6"/>
    <property type="match status" value="1"/>
</dbReference>
<dbReference type="GO" id="GO:0009279">
    <property type="term" value="C:cell outer membrane"/>
    <property type="evidence" value="ECO:0007669"/>
    <property type="project" value="TreeGrafter"/>
</dbReference>
<dbReference type="GO" id="GO:0046813">
    <property type="term" value="P:receptor-mediated virion attachment to host cell"/>
    <property type="evidence" value="ECO:0007669"/>
    <property type="project" value="TreeGrafter"/>
</dbReference>
<keyword evidence="1" id="KW-0677">Repeat</keyword>
<evidence type="ECO:0000256" key="2">
    <source>
        <dbReference type="ARBA" id="ARBA00022803"/>
    </source>
</evidence>
<evidence type="ECO:0000313" key="4">
    <source>
        <dbReference type="EMBL" id="QVL30195.1"/>
    </source>
</evidence>
<evidence type="ECO:0000256" key="1">
    <source>
        <dbReference type="ARBA" id="ARBA00022737"/>
    </source>
</evidence>
<dbReference type="SUPFAM" id="SSF48452">
    <property type="entry name" value="TPR-like"/>
    <property type="match status" value="1"/>
</dbReference>
<dbReference type="PROSITE" id="PS50005">
    <property type="entry name" value="TPR"/>
    <property type="match status" value="1"/>
</dbReference>
<dbReference type="PANTHER" id="PTHR44858:SF1">
    <property type="entry name" value="UDP-N-ACETYLGLUCOSAMINE--PEPTIDE N-ACETYLGLUCOSAMINYLTRANSFERASE SPINDLY-RELATED"/>
    <property type="match status" value="1"/>
</dbReference>
<protein>
    <submittedName>
        <fullName evidence="4">Tetratricopeptide repeat protein</fullName>
    </submittedName>
</protein>
<organism evidence="4 5">
    <name type="scientific">Telmatocola sphagniphila</name>
    <dbReference type="NCBI Taxonomy" id="1123043"/>
    <lineage>
        <taxon>Bacteria</taxon>
        <taxon>Pseudomonadati</taxon>
        <taxon>Planctomycetota</taxon>
        <taxon>Planctomycetia</taxon>
        <taxon>Gemmatales</taxon>
        <taxon>Gemmataceae</taxon>
    </lineage>
</organism>